<dbReference type="SUPFAM" id="SSF52172">
    <property type="entry name" value="CheY-like"/>
    <property type="match status" value="1"/>
</dbReference>
<dbReference type="PROSITE" id="PS50110">
    <property type="entry name" value="RESPONSE_REGULATORY"/>
    <property type="match status" value="1"/>
</dbReference>
<evidence type="ECO:0000313" key="3">
    <source>
        <dbReference type="EMBL" id="MBK0394621.1"/>
    </source>
</evidence>
<evidence type="ECO:0000313" key="4">
    <source>
        <dbReference type="Proteomes" id="UP000617041"/>
    </source>
</evidence>
<evidence type="ECO:0000256" key="1">
    <source>
        <dbReference type="PROSITE-ProRule" id="PRU00169"/>
    </source>
</evidence>
<dbReference type="InterPro" id="IPR001789">
    <property type="entry name" value="Sig_transdc_resp-reg_receiver"/>
</dbReference>
<keyword evidence="1" id="KW-0597">Phosphoprotein</keyword>
<accession>A0A934Q3X6</accession>
<dbReference type="GO" id="GO:0000160">
    <property type="term" value="P:phosphorelay signal transduction system"/>
    <property type="evidence" value="ECO:0007669"/>
    <property type="project" value="InterPro"/>
</dbReference>
<dbReference type="Gene3D" id="3.40.50.2300">
    <property type="match status" value="1"/>
</dbReference>
<dbReference type="AlphaFoldDB" id="A0A934Q3X6"/>
<feature type="domain" description="Response regulatory" evidence="2">
    <location>
        <begin position="1"/>
        <end position="150"/>
    </location>
</feature>
<organism evidence="3 4">
    <name type="scientific">Ramlibacter algicola</name>
    <dbReference type="NCBI Taxonomy" id="2795217"/>
    <lineage>
        <taxon>Bacteria</taxon>
        <taxon>Pseudomonadati</taxon>
        <taxon>Pseudomonadota</taxon>
        <taxon>Betaproteobacteria</taxon>
        <taxon>Burkholderiales</taxon>
        <taxon>Comamonadaceae</taxon>
        <taxon>Ramlibacter</taxon>
    </lineage>
</organism>
<comment type="caution">
    <text evidence="3">The sequence shown here is derived from an EMBL/GenBank/DDBJ whole genome shotgun (WGS) entry which is preliminary data.</text>
</comment>
<feature type="modified residue" description="4-aspartylphosphate" evidence="1">
    <location>
        <position position="87"/>
    </location>
</feature>
<protein>
    <submittedName>
        <fullName evidence="3">Response regulator</fullName>
    </submittedName>
</protein>
<dbReference type="EMBL" id="JAEDAO010000001">
    <property type="protein sequence ID" value="MBK0394621.1"/>
    <property type="molecule type" value="Genomic_DNA"/>
</dbReference>
<name>A0A934Q3X6_9BURK</name>
<keyword evidence="4" id="KW-1185">Reference proteome</keyword>
<proteinExistence type="predicted"/>
<evidence type="ECO:0000259" key="2">
    <source>
        <dbReference type="PROSITE" id="PS50110"/>
    </source>
</evidence>
<gene>
    <name evidence="3" type="ORF">I8E28_18595</name>
</gene>
<reference evidence="3" key="1">
    <citation type="submission" date="2020-12" db="EMBL/GenBank/DDBJ databases">
        <title>Ramlibacter sp. nov., isolated from a freshwater alga, Cryptomonas.</title>
        <authorList>
            <person name="Kim H.M."/>
            <person name="Jeon C.O."/>
        </authorList>
    </citation>
    <scope>NUCLEOTIDE SEQUENCE</scope>
    <source>
        <strain evidence="3">CrO1</strain>
    </source>
</reference>
<dbReference type="Proteomes" id="UP000617041">
    <property type="component" value="Unassembled WGS sequence"/>
</dbReference>
<dbReference type="InterPro" id="IPR011006">
    <property type="entry name" value="CheY-like_superfamily"/>
</dbReference>
<sequence>MLLDDDRDYLEMLSLVLPRQWHARLFLHPHDCIRKLREEPPFWEADAWHQQQMVDQWRAGRALVPQILEYWSRSTERYALTRVCVVDYSMPEMDGLQVLSQLGEWAGARVLLTGQADEQVAVKAFNGGLIEQFIAKQMPDVTRHLVQVLQRLMGSAHARHAQTWRATLRPEHHALLRDQSVADALADFTGRRWVEHVCIGDPFGIIGMDAGGAISWLQLETPQGLPALAEVAQQAGVDAEGLDAIRAGRQLANVELATVLGQPVQRADAFTIGVREQLLGAVFDVRTDGGEAGYTRWLARQPKRHVEG</sequence>